<comment type="similarity">
    <text evidence="1">Belongs to the SNAP-25 family.</text>
</comment>
<feature type="coiled-coil region" evidence="5">
    <location>
        <begin position="48"/>
        <end position="121"/>
    </location>
</feature>
<feature type="region of interest" description="Disordered" evidence="6">
    <location>
        <begin position="1"/>
        <end position="24"/>
    </location>
</feature>
<dbReference type="GO" id="GO:0016082">
    <property type="term" value="P:synaptic vesicle priming"/>
    <property type="evidence" value="ECO:0007669"/>
    <property type="project" value="TreeGrafter"/>
</dbReference>
<reference evidence="8" key="1">
    <citation type="submission" date="2023-07" db="EMBL/GenBank/DDBJ databases">
        <title>Chromosome-level genome assembly of Artemia franciscana.</title>
        <authorList>
            <person name="Jo E."/>
        </authorList>
    </citation>
    <scope>NUCLEOTIDE SEQUENCE</scope>
    <source>
        <tissue evidence="8">Whole body</tissue>
    </source>
</reference>
<dbReference type="GO" id="GO:0005886">
    <property type="term" value="C:plasma membrane"/>
    <property type="evidence" value="ECO:0007669"/>
    <property type="project" value="TreeGrafter"/>
</dbReference>
<dbReference type="GO" id="GO:0015031">
    <property type="term" value="P:protein transport"/>
    <property type="evidence" value="ECO:0007669"/>
    <property type="project" value="UniProtKB-KW"/>
</dbReference>
<dbReference type="SMART" id="SM00397">
    <property type="entry name" value="t_SNARE"/>
    <property type="match status" value="2"/>
</dbReference>
<dbReference type="Gene3D" id="1.20.5.110">
    <property type="match status" value="2"/>
</dbReference>
<keyword evidence="9" id="KW-1185">Reference proteome</keyword>
<evidence type="ECO:0000259" key="7">
    <source>
        <dbReference type="PROSITE" id="PS50192"/>
    </source>
</evidence>
<keyword evidence="4 5" id="KW-0175">Coiled coil</keyword>
<dbReference type="Pfam" id="PF12352">
    <property type="entry name" value="V-SNARE_C"/>
    <property type="match status" value="1"/>
</dbReference>
<dbReference type="AlphaFoldDB" id="A0AA88HTT4"/>
<evidence type="ECO:0000256" key="3">
    <source>
        <dbReference type="ARBA" id="ARBA00022927"/>
    </source>
</evidence>
<name>A0AA88HTT4_ARTSF</name>
<evidence type="ECO:0000256" key="5">
    <source>
        <dbReference type="SAM" id="Coils"/>
    </source>
</evidence>
<dbReference type="GO" id="GO:0031629">
    <property type="term" value="P:synaptic vesicle fusion to presynaptic active zone membrane"/>
    <property type="evidence" value="ECO:0007669"/>
    <property type="project" value="TreeGrafter"/>
</dbReference>
<evidence type="ECO:0000256" key="2">
    <source>
        <dbReference type="ARBA" id="ARBA00022448"/>
    </source>
</evidence>
<proteinExistence type="inferred from homology"/>
<evidence type="ECO:0000256" key="1">
    <source>
        <dbReference type="ARBA" id="ARBA00009480"/>
    </source>
</evidence>
<protein>
    <recommendedName>
        <fullName evidence="7">t-SNARE coiled-coil homology domain-containing protein</fullName>
    </recommendedName>
</protein>
<keyword evidence="2" id="KW-0813">Transport</keyword>
<dbReference type="GO" id="GO:0005484">
    <property type="term" value="F:SNAP receptor activity"/>
    <property type="evidence" value="ECO:0007669"/>
    <property type="project" value="TreeGrafter"/>
</dbReference>
<feature type="compositionally biased region" description="Basic and acidic residues" evidence="6">
    <location>
        <begin position="1"/>
        <end position="12"/>
    </location>
</feature>
<dbReference type="PROSITE" id="PS50192">
    <property type="entry name" value="T_SNARE"/>
    <property type="match status" value="1"/>
</dbReference>
<dbReference type="GO" id="GO:0098793">
    <property type="term" value="C:presynapse"/>
    <property type="evidence" value="ECO:0007669"/>
    <property type="project" value="GOC"/>
</dbReference>
<feature type="region of interest" description="Disordered" evidence="6">
    <location>
        <begin position="146"/>
        <end position="177"/>
    </location>
</feature>
<dbReference type="GO" id="GO:0019905">
    <property type="term" value="F:syntaxin binding"/>
    <property type="evidence" value="ECO:0007669"/>
    <property type="project" value="TreeGrafter"/>
</dbReference>
<organism evidence="8 9">
    <name type="scientific">Artemia franciscana</name>
    <name type="common">Brine shrimp</name>
    <name type="synonym">Artemia sanfranciscana</name>
    <dbReference type="NCBI Taxonomy" id="6661"/>
    <lineage>
        <taxon>Eukaryota</taxon>
        <taxon>Metazoa</taxon>
        <taxon>Ecdysozoa</taxon>
        <taxon>Arthropoda</taxon>
        <taxon>Crustacea</taxon>
        <taxon>Branchiopoda</taxon>
        <taxon>Anostraca</taxon>
        <taxon>Artemiidae</taxon>
        <taxon>Artemia</taxon>
    </lineage>
</organism>
<evidence type="ECO:0000313" key="8">
    <source>
        <dbReference type="EMBL" id="KAK2711901.1"/>
    </source>
</evidence>
<evidence type="ECO:0000256" key="4">
    <source>
        <dbReference type="ARBA" id="ARBA00023054"/>
    </source>
</evidence>
<comment type="caution">
    <text evidence="8">The sequence shown here is derived from an EMBL/GenBank/DDBJ whole genome shotgun (WGS) entry which is preliminary data.</text>
</comment>
<feature type="compositionally biased region" description="Basic and acidic residues" evidence="6">
    <location>
        <begin position="168"/>
        <end position="177"/>
    </location>
</feature>
<feature type="domain" description="T-SNARE coiled-coil homology" evidence="7">
    <location>
        <begin position="196"/>
        <end position="258"/>
    </location>
</feature>
<keyword evidence="3" id="KW-0653">Protein transport</keyword>
<dbReference type="Proteomes" id="UP001187531">
    <property type="component" value="Unassembled WGS sequence"/>
</dbReference>
<sequence>MSREYYNEELTGKKFSRPKNPFSDEEYTDELNFLETAPNRPWTKGQEASKQDGRIQTLMEKKQEVEQRTLNSTYNSLRMLNESESVGAQTAEELLRQREKLERTNDRLDKMGQELRVSERHIQNIKSTFSSIRNYFRKPIDAGNPTVEIKSSQSTSSLSTSFLPQEIDSNRDSRDHPVLRRGELLESRSQTFDSPRSVDEQLENNLGEMSSALSRLKGLGIGLQDELDQQNALIDRLDDKASKAGWKLDKQNKDMNKILKK</sequence>
<dbReference type="InterPro" id="IPR000727">
    <property type="entry name" value="T_SNARE_dom"/>
</dbReference>
<dbReference type="FunFam" id="1.20.5.110:FF:000041">
    <property type="entry name" value="Synaptosomal-associated protein 29"/>
    <property type="match status" value="1"/>
</dbReference>
<dbReference type="CDD" id="cd15856">
    <property type="entry name" value="SNARE_SNAP29C"/>
    <property type="match status" value="1"/>
</dbReference>
<accession>A0AA88HTT4</accession>
<dbReference type="EMBL" id="JAVRJZ010000016">
    <property type="protein sequence ID" value="KAK2711901.1"/>
    <property type="molecule type" value="Genomic_DNA"/>
</dbReference>
<evidence type="ECO:0000313" key="9">
    <source>
        <dbReference type="Proteomes" id="UP001187531"/>
    </source>
</evidence>
<dbReference type="GO" id="GO:0031201">
    <property type="term" value="C:SNARE complex"/>
    <property type="evidence" value="ECO:0007669"/>
    <property type="project" value="TreeGrafter"/>
</dbReference>
<evidence type="ECO:0000256" key="6">
    <source>
        <dbReference type="SAM" id="MobiDB-lite"/>
    </source>
</evidence>
<gene>
    <name evidence="8" type="ORF">QYM36_012881</name>
</gene>
<dbReference type="PANTHER" id="PTHR19305:SF9">
    <property type="entry name" value="SYNAPTOSOMAL-ASSOCIATED PROTEIN 29"/>
    <property type="match status" value="1"/>
</dbReference>
<dbReference type="PANTHER" id="PTHR19305">
    <property type="entry name" value="SYNAPTOSOMAL ASSOCIATED PROTEIN"/>
    <property type="match status" value="1"/>
</dbReference>
<dbReference type="SUPFAM" id="SSF58038">
    <property type="entry name" value="SNARE fusion complex"/>
    <property type="match status" value="2"/>
</dbReference>
<feature type="compositionally biased region" description="Low complexity" evidence="6">
    <location>
        <begin position="151"/>
        <end position="161"/>
    </location>
</feature>